<protein>
    <submittedName>
        <fullName evidence="1">Uncharacterized protein</fullName>
    </submittedName>
</protein>
<evidence type="ECO:0000313" key="1">
    <source>
        <dbReference type="EMBL" id="QCQ57981.1"/>
    </source>
</evidence>
<dbReference type="SUPFAM" id="SSF63829">
    <property type="entry name" value="Calcium-dependent phosphotriesterase"/>
    <property type="match status" value="1"/>
</dbReference>
<dbReference type="Proteomes" id="UP000304214">
    <property type="component" value="Segment"/>
</dbReference>
<reference evidence="1 2" key="1">
    <citation type="submission" date="2019-03" db="EMBL/GenBank/DDBJ databases">
        <title>Genomic and seasonal variations among aquatic phages infecting the Baltic Sea Gammaproteobacteria Rheinheimera sp. bal341.</title>
        <authorList>
            <person name="Nilsson E."/>
            <person name="Li K."/>
            <person name="Fridlund J."/>
            <person name="Sulcius S."/>
            <person name="Bunse C."/>
            <person name="Karlsson C.M.G."/>
            <person name="Lindh M."/>
            <person name="Lundin D."/>
            <person name="Pinhassi J."/>
            <person name="Holmfeldt K."/>
        </authorList>
    </citation>
    <scope>NUCLEOTIDE SEQUENCE [LARGE SCALE GENOMIC DNA]</scope>
</reference>
<gene>
    <name evidence="1" type="ORF">Barba1A_gp130</name>
</gene>
<proteinExistence type="predicted"/>
<name>A0A4P8MVC0_9CAUD</name>
<accession>A0A4P8MVC0</accession>
<dbReference type="EMBL" id="MK719701">
    <property type="protein sequence ID" value="QCQ57981.1"/>
    <property type="molecule type" value="Genomic_DNA"/>
</dbReference>
<organism evidence="1 2">
    <name type="scientific">Rheinheimera phage vB_RspM_Barba1A</name>
    <dbReference type="NCBI Taxonomy" id="2565659"/>
    <lineage>
        <taxon>Viruses</taxon>
        <taxon>Duplodnaviria</taxon>
        <taxon>Heunggongvirae</taxon>
        <taxon>Uroviricota</taxon>
        <taxon>Caudoviricetes</taxon>
        <taxon>Barbavirus</taxon>
        <taxon>Barbavirus barba18A</taxon>
    </lineage>
</organism>
<sequence length="365" mass="39778">MANDNYTANADGSCYVGMFNASLLQQAINSATVSSWTQYTSTNINDFIPAYSPDRADIAIFETDELRKLTNWANKWGYDRINRKIVGVGTSEGYFAGAKNYRGKQVTFPLADNAFSVQYGPLPLVNEGHIYDRNSSIPDSQGRFYCTALVSIGSPKIYRRDLAGEYTDIFTLSSANVAGLAGTSNLLHALDVFPEMGAEGSVITFGQRGALVRYDIATGVGTLLYTAATDNSHYYGVCVYSNGQIIFGAGESPSQLYRLDSSGTVTALSTTPPHPINCKSNYKYLPSPVDGENACYSLENDTMRMYKHNLTLDTWTDIGPAVPTGNLVQTVFVPLRGLNAFACFCGKGRTGGLDQSEFWIYKVTT</sequence>
<evidence type="ECO:0000313" key="2">
    <source>
        <dbReference type="Proteomes" id="UP000304214"/>
    </source>
</evidence>